<dbReference type="InterPro" id="IPR003889">
    <property type="entry name" value="FYrich_C"/>
</dbReference>
<feature type="region of interest" description="Disordered" evidence="17">
    <location>
        <begin position="158"/>
        <end position="210"/>
    </location>
</feature>
<keyword evidence="3" id="KW-0489">Methyltransferase</keyword>
<feature type="region of interest" description="Disordered" evidence="17">
    <location>
        <begin position="304"/>
        <end position="346"/>
    </location>
</feature>
<keyword evidence="13" id="KW-0238">DNA-binding</keyword>
<evidence type="ECO:0000256" key="11">
    <source>
        <dbReference type="ARBA" id="ARBA00023015"/>
    </source>
</evidence>
<evidence type="ECO:0000256" key="8">
    <source>
        <dbReference type="ARBA" id="ARBA00022771"/>
    </source>
</evidence>
<reference evidence="23" key="1">
    <citation type="submission" date="2022-11" db="EMBL/GenBank/DDBJ databases">
        <authorList>
            <person name="Morgan W.R."/>
            <person name="Tartar A."/>
        </authorList>
    </citation>
    <scope>NUCLEOTIDE SEQUENCE</scope>
    <source>
        <strain evidence="23">ARSEF 373</strain>
    </source>
</reference>
<dbReference type="PANTHER" id="PTHR45888:SF5">
    <property type="entry name" value="D4, ISOFORM A"/>
    <property type="match status" value="1"/>
</dbReference>
<dbReference type="PROSITE" id="PS50014">
    <property type="entry name" value="BROMODOMAIN_2"/>
    <property type="match status" value="1"/>
</dbReference>
<feature type="region of interest" description="Disordered" evidence="17">
    <location>
        <begin position="2016"/>
        <end position="2061"/>
    </location>
</feature>
<reference evidence="23" key="2">
    <citation type="journal article" date="2023" name="Microbiol Resour">
        <title>Decontamination and Annotation of the Draft Genome Sequence of the Oomycete Lagenidium giganteum ARSEF 373.</title>
        <authorList>
            <person name="Morgan W.R."/>
            <person name="Tartar A."/>
        </authorList>
    </citation>
    <scope>NUCLEOTIDE SEQUENCE</scope>
    <source>
        <strain evidence="23">ARSEF 373</strain>
    </source>
</reference>
<evidence type="ECO:0000256" key="15">
    <source>
        <dbReference type="ARBA" id="ARBA00023242"/>
    </source>
</evidence>
<keyword evidence="2" id="KW-0597">Phosphoprotein</keyword>
<dbReference type="SMART" id="SM00541">
    <property type="entry name" value="FYRN"/>
    <property type="match status" value="1"/>
</dbReference>
<feature type="compositionally biased region" description="Basic and acidic residues" evidence="17">
    <location>
        <begin position="1640"/>
        <end position="1656"/>
    </location>
</feature>
<keyword evidence="12 16" id="KW-0103">Bromodomain</keyword>
<organism evidence="23 24">
    <name type="scientific">Lagenidium giganteum</name>
    <dbReference type="NCBI Taxonomy" id="4803"/>
    <lineage>
        <taxon>Eukaryota</taxon>
        <taxon>Sar</taxon>
        <taxon>Stramenopiles</taxon>
        <taxon>Oomycota</taxon>
        <taxon>Peronosporomycetes</taxon>
        <taxon>Pythiales</taxon>
        <taxon>Pythiaceae</taxon>
    </lineage>
</organism>
<evidence type="ECO:0000259" key="21">
    <source>
        <dbReference type="PROSITE" id="PS50868"/>
    </source>
</evidence>
<dbReference type="Pfam" id="PF00439">
    <property type="entry name" value="Bromodomain"/>
    <property type="match status" value="1"/>
</dbReference>
<evidence type="ECO:0000256" key="7">
    <source>
        <dbReference type="ARBA" id="ARBA00022737"/>
    </source>
</evidence>
<dbReference type="PROSITE" id="PS51543">
    <property type="entry name" value="FYRC"/>
    <property type="match status" value="1"/>
</dbReference>
<dbReference type="GO" id="GO:0032259">
    <property type="term" value="P:methylation"/>
    <property type="evidence" value="ECO:0007669"/>
    <property type="project" value="UniProtKB-KW"/>
</dbReference>
<evidence type="ECO:0000256" key="18">
    <source>
        <dbReference type="SAM" id="SignalP"/>
    </source>
</evidence>
<feature type="chain" id="PRO_5043685450" evidence="18">
    <location>
        <begin position="23"/>
        <end position="2225"/>
    </location>
</feature>
<dbReference type="InterPro" id="IPR011011">
    <property type="entry name" value="Znf_FYVE_PHD"/>
</dbReference>
<feature type="compositionally biased region" description="Basic residues" evidence="17">
    <location>
        <begin position="504"/>
        <end position="513"/>
    </location>
</feature>
<keyword evidence="10" id="KW-0156">Chromatin regulator</keyword>
<dbReference type="CDD" id="cd10518">
    <property type="entry name" value="SET_SETD1-like"/>
    <property type="match status" value="1"/>
</dbReference>
<feature type="compositionally biased region" description="Basic and acidic residues" evidence="17">
    <location>
        <begin position="160"/>
        <end position="204"/>
    </location>
</feature>
<proteinExistence type="predicted"/>
<protein>
    <submittedName>
        <fullName evidence="23">Uncharacterized protein</fullName>
    </submittedName>
</protein>
<evidence type="ECO:0000259" key="20">
    <source>
        <dbReference type="PROSITE" id="PS50280"/>
    </source>
</evidence>
<keyword evidence="7" id="KW-0677">Repeat</keyword>
<name>A0AAV2YZP9_9STRA</name>
<evidence type="ECO:0000256" key="16">
    <source>
        <dbReference type="PROSITE-ProRule" id="PRU00035"/>
    </source>
</evidence>
<feature type="domain" description="SET" evidence="20">
    <location>
        <begin position="2085"/>
        <end position="2203"/>
    </location>
</feature>
<keyword evidence="18" id="KW-0732">Signal</keyword>
<keyword evidence="5" id="KW-0949">S-adenosyl-L-methionine</keyword>
<accession>A0AAV2YZP9</accession>
<dbReference type="PROSITE" id="PS50868">
    <property type="entry name" value="POST_SET"/>
    <property type="match status" value="1"/>
</dbReference>
<gene>
    <name evidence="23" type="ORF">N0F65_005422</name>
</gene>
<evidence type="ECO:0000256" key="14">
    <source>
        <dbReference type="ARBA" id="ARBA00023163"/>
    </source>
</evidence>
<dbReference type="SUPFAM" id="SSF82199">
    <property type="entry name" value="SET domain"/>
    <property type="match status" value="1"/>
</dbReference>
<keyword evidence="8" id="KW-0863">Zinc-finger</keyword>
<feature type="region of interest" description="Disordered" evidence="17">
    <location>
        <begin position="1364"/>
        <end position="1420"/>
    </location>
</feature>
<feature type="compositionally biased region" description="Polar residues" evidence="17">
    <location>
        <begin position="244"/>
        <end position="259"/>
    </location>
</feature>
<keyword evidence="14" id="KW-0804">Transcription</keyword>
<evidence type="ECO:0000256" key="2">
    <source>
        <dbReference type="ARBA" id="ARBA00022553"/>
    </source>
</evidence>
<dbReference type="PROSITE" id="PS51805">
    <property type="entry name" value="EPHD"/>
    <property type="match status" value="1"/>
</dbReference>
<dbReference type="Gene3D" id="3.30.40.10">
    <property type="entry name" value="Zinc/RING finger domain, C3HC4 (zinc finger)"/>
    <property type="match status" value="3"/>
</dbReference>
<evidence type="ECO:0000256" key="12">
    <source>
        <dbReference type="ARBA" id="ARBA00023117"/>
    </source>
</evidence>
<evidence type="ECO:0000256" key="9">
    <source>
        <dbReference type="ARBA" id="ARBA00022833"/>
    </source>
</evidence>
<dbReference type="InterPro" id="IPR001214">
    <property type="entry name" value="SET_dom"/>
</dbReference>
<dbReference type="GO" id="GO:0003677">
    <property type="term" value="F:DNA binding"/>
    <property type="evidence" value="ECO:0007669"/>
    <property type="project" value="UniProtKB-KW"/>
</dbReference>
<comment type="subcellular location">
    <subcellularLocation>
        <location evidence="1">Nucleus</location>
    </subcellularLocation>
</comment>
<feature type="region of interest" description="Disordered" evidence="17">
    <location>
        <begin position="23"/>
        <end position="44"/>
    </location>
</feature>
<evidence type="ECO:0000256" key="5">
    <source>
        <dbReference type="ARBA" id="ARBA00022691"/>
    </source>
</evidence>
<dbReference type="GO" id="GO:0140938">
    <property type="term" value="F:histone H3 methyltransferase activity"/>
    <property type="evidence" value="ECO:0007669"/>
    <property type="project" value="UniProtKB-ARBA"/>
</dbReference>
<dbReference type="InterPro" id="IPR046341">
    <property type="entry name" value="SET_dom_sf"/>
</dbReference>
<dbReference type="GO" id="GO:0005654">
    <property type="term" value="C:nucleoplasm"/>
    <property type="evidence" value="ECO:0007669"/>
    <property type="project" value="UniProtKB-ARBA"/>
</dbReference>
<feature type="compositionally biased region" description="Low complexity" evidence="17">
    <location>
        <begin position="1402"/>
        <end position="1412"/>
    </location>
</feature>
<dbReference type="Pfam" id="PF05964">
    <property type="entry name" value="FYRN"/>
    <property type="match status" value="1"/>
</dbReference>
<dbReference type="Gene3D" id="3.30.160.360">
    <property type="match status" value="1"/>
</dbReference>
<dbReference type="InterPro" id="IPR034732">
    <property type="entry name" value="EPHD"/>
</dbReference>
<feature type="compositionally biased region" description="Low complexity" evidence="17">
    <location>
        <begin position="2034"/>
        <end position="2045"/>
    </location>
</feature>
<keyword evidence="24" id="KW-1185">Reference proteome</keyword>
<dbReference type="CDD" id="cd04369">
    <property type="entry name" value="Bromodomain"/>
    <property type="match status" value="1"/>
</dbReference>
<feature type="region of interest" description="Disordered" evidence="17">
    <location>
        <begin position="240"/>
        <end position="259"/>
    </location>
</feature>
<comment type="caution">
    <text evidence="23">The sequence shown here is derived from an EMBL/GenBank/DDBJ whole genome shotgun (WGS) entry which is preliminary data.</text>
</comment>
<dbReference type="InterPro" id="IPR001487">
    <property type="entry name" value="Bromodomain"/>
</dbReference>
<dbReference type="InterPro" id="IPR003616">
    <property type="entry name" value="Post-SET_dom"/>
</dbReference>
<feature type="domain" description="PHD-type" evidence="22">
    <location>
        <begin position="1477"/>
        <end position="1585"/>
    </location>
</feature>
<dbReference type="PANTHER" id="PTHR45888">
    <property type="entry name" value="HL01030P-RELATED"/>
    <property type="match status" value="1"/>
</dbReference>
<feature type="domain" description="Bromo" evidence="19">
    <location>
        <begin position="920"/>
        <end position="984"/>
    </location>
</feature>
<dbReference type="GO" id="GO:0008270">
    <property type="term" value="F:zinc ion binding"/>
    <property type="evidence" value="ECO:0007669"/>
    <property type="project" value="UniProtKB-KW"/>
</dbReference>
<evidence type="ECO:0000313" key="23">
    <source>
        <dbReference type="EMBL" id="DAZ99550.1"/>
    </source>
</evidence>
<evidence type="ECO:0000259" key="22">
    <source>
        <dbReference type="PROSITE" id="PS51805"/>
    </source>
</evidence>
<keyword evidence="9" id="KW-0862">Zinc</keyword>
<evidence type="ECO:0000259" key="19">
    <source>
        <dbReference type="PROSITE" id="PS50014"/>
    </source>
</evidence>
<dbReference type="PROSITE" id="PS50280">
    <property type="entry name" value="SET"/>
    <property type="match status" value="1"/>
</dbReference>
<dbReference type="Proteomes" id="UP001146120">
    <property type="component" value="Unassembled WGS sequence"/>
</dbReference>
<dbReference type="Gene3D" id="1.20.920.10">
    <property type="entry name" value="Bromodomain-like"/>
    <property type="match status" value="1"/>
</dbReference>
<evidence type="ECO:0000256" key="10">
    <source>
        <dbReference type="ARBA" id="ARBA00022853"/>
    </source>
</evidence>
<evidence type="ECO:0000256" key="1">
    <source>
        <dbReference type="ARBA" id="ARBA00004123"/>
    </source>
</evidence>
<dbReference type="EMBL" id="DAKRPA010000081">
    <property type="protein sequence ID" value="DAZ99550.1"/>
    <property type="molecule type" value="Genomic_DNA"/>
</dbReference>
<evidence type="ECO:0000313" key="24">
    <source>
        <dbReference type="Proteomes" id="UP001146120"/>
    </source>
</evidence>
<evidence type="ECO:0000256" key="6">
    <source>
        <dbReference type="ARBA" id="ARBA00022723"/>
    </source>
</evidence>
<dbReference type="InterPro" id="IPR036427">
    <property type="entry name" value="Bromodomain-like_sf"/>
</dbReference>
<dbReference type="InterPro" id="IPR003888">
    <property type="entry name" value="FYrich_N"/>
</dbReference>
<keyword evidence="4" id="KW-0808">Transferase</keyword>
<evidence type="ECO:0000256" key="4">
    <source>
        <dbReference type="ARBA" id="ARBA00022679"/>
    </source>
</evidence>
<keyword evidence="15" id="KW-0539">Nucleus</keyword>
<dbReference type="Pfam" id="PF00856">
    <property type="entry name" value="SET"/>
    <property type="match status" value="1"/>
</dbReference>
<feature type="region of interest" description="Disordered" evidence="17">
    <location>
        <begin position="828"/>
        <end position="864"/>
    </location>
</feature>
<dbReference type="SMART" id="SM00249">
    <property type="entry name" value="PHD"/>
    <property type="match status" value="4"/>
</dbReference>
<evidence type="ECO:0000256" key="13">
    <source>
        <dbReference type="ARBA" id="ARBA00023125"/>
    </source>
</evidence>
<dbReference type="InterPro" id="IPR001965">
    <property type="entry name" value="Znf_PHD"/>
</dbReference>
<keyword evidence="11" id="KW-0805">Transcription regulation</keyword>
<evidence type="ECO:0000256" key="17">
    <source>
        <dbReference type="SAM" id="MobiDB-lite"/>
    </source>
</evidence>
<dbReference type="SUPFAM" id="SSF57903">
    <property type="entry name" value="FYVE/PHD zinc finger"/>
    <property type="match status" value="2"/>
</dbReference>
<keyword evidence="6" id="KW-0479">Metal-binding</keyword>
<dbReference type="SMART" id="SM00297">
    <property type="entry name" value="BROMO"/>
    <property type="match status" value="1"/>
</dbReference>
<evidence type="ECO:0000256" key="3">
    <source>
        <dbReference type="ARBA" id="ARBA00022603"/>
    </source>
</evidence>
<feature type="compositionally biased region" description="Gly residues" evidence="17">
    <location>
        <begin position="2046"/>
        <end position="2059"/>
    </location>
</feature>
<feature type="compositionally biased region" description="Polar residues" evidence="17">
    <location>
        <begin position="829"/>
        <end position="840"/>
    </location>
</feature>
<dbReference type="InterPro" id="IPR013083">
    <property type="entry name" value="Znf_RING/FYVE/PHD"/>
</dbReference>
<dbReference type="PROSITE" id="PS51542">
    <property type="entry name" value="FYRN"/>
    <property type="match status" value="1"/>
</dbReference>
<feature type="domain" description="Post-SET" evidence="21">
    <location>
        <begin position="2209"/>
        <end position="2225"/>
    </location>
</feature>
<feature type="signal peptide" evidence="18">
    <location>
        <begin position="1"/>
        <end position="22"/>
    </location>
</feature>
<dbReference type="Gene3D" id="2.170.270.10">
    <property type="entry name" value="SET domain"/>
    <property type="match status" value="1"/>
</dbReference>
<feature type="region of interest" description="Disordered" evidence="17">
    <location>
        <begin position="458"/>
        <end position="518"/>
    </location>
</feature>
<sequence length="2225" mass="247038">MDLTCILCHATVTLPVVGAVVAENGTPPRPKPRQTRHFPRDGDAAAAVQAETSAAAPQLDAQNVTRCVGCGGYFHSPCLDAGAVDAAVPFVCHDCRPREADDGGSGVTHGPADASSTRMPLLLPAHAAQFLSVDDDSANDTESDDDLFTCAVKVEVGGDDDVKMEQQERTEEGDGDKEQGAAEDRADEALKIDEGAERESDTRTADVVPGSAPMMEEAKETAMTSDTVKIKVDPVALVAENTPGAPSSEETPANATQTAPTGALPVMETVTILICDGCDAEYEVGPTFEVPEGDWFCLYCQPNVKGKSKDRSKSSRKKASKGSKSKKKTAAPIATPLEAVPTDPHMPIKTQGLPPLINITLLICDGCDGEFDVAALDPPLGEIPEGDWFCGPCAQKRESAATPKRKRSQRNTADAAKTAVQAIGLMRCGSCQTDVNTKQSFHVDDEWLCRRCATTSNRKSSRQSKNSKKGDSVSSNNDDPADLAAETNDGELVAETPTSSAASRGRKRKRGGFQKKDKTVPVVVAESAGADKADQLSKGSREKEAIGFLPLPVTAAAMKKDEKGSDNFVQSDSVVVLSDEELGDDDDEEIILICDLCLSELKMVDIMPDVKEPPPRPWFCKPCMKSLKRNRKSSKRLTRHMVLEIEIHGSLVRHTAAKVLSSEELALRGRKPILVKEIRQLITLVGKRVGIFLRWDKHWVMGRVLRFDPISAEHTVQFEDDSEHQLPLYAFPVVIGTDRLMYVKVPAMHNWWWPAQLLRMNALARKMLLKTLEEEENAAAFHLYEEHAYCPVCCKTFSDDDYASLHQQRNGGDGDFALDFHIDLPENPAISTETSDNMASDSEKPEVDDEALVPSASGDGSSKVEFKPARLVDEERAGKLKFRSAYDPKVLHKYECWTCRKVRMLRVLHRLFVEDKLELFKEPVTKTIAPTYFEVIKCPMDLTSMQRKVLSGDYKFCDFRGLREDFELLCLNAVTFNTKERDFLIWREAWRFYGQGQKVFRQEAPKSRIKHPGGKYYDALVLAAKRQLPNNSVIGKKSLSHELAGTDAPNNGDDDDMEAFLDRQVDDDAEASSDVQKVDKPAELKDAQGVLANEIVPQNEDSLVEEKKAALNRIWTADARKMRKDAEKCPMCRQKWDAENEELIQCDACELWGHPNCDTMLTEEPLKYKKLVEDPNTLYVCDQIREARKWRRWREHTPVYLYVLRLGEECLKSMAFRSLNFQTNWMRYPKEKELDAGLPHWLVQKANRYVRFKRYARGPRASLRRLQRKKDNFYSQQGIEQQEISSICTIVSEAAGCAAFLACVHLLYGWRPLPKSVVHLLSADDPTRKLPESLVKMLISSDEMSLEEEVALIRKQYERRVGKRHLLRDDQDPQGENTSEVADAESPVPNALGESPALEPATPKTPSRTPRTPRTPRQDVRLTIAEPLHGWSIPGVSDDAQAVAQAAATSQENGGSIDQTVAIVPTTSASRDRFCDNRYCMLCLMIGDETLCGRLLYLELDTWVHVNCILWSSDVFESEDGVLMKCQRAKNRGRMNLCDACGIIGASVGCSYSRCMKHYHFPCALDNGVVFLENGDTCCPNPAHIESVTKKLLKTKAGEGEVQTNFEHIDNEQPVATTPEDPGAQPGKAEQAQTADNDAQDIKPDEHIKEEPRVESDLVEGVSDPTVPVVGPVEPQVVKEEEHGGCDTKPVPDGQTIADQEKSVAPAAPAMTVPSSIIPSYEQSRHLQTDLATADLDPKRRVQSLKLKRHLCYRIGALTIHALGHIVPGNPSFHSPDAIYPLGFRSTRIFWSTQTVEKRCVYECVISSTQIEERARRKQLCGVEEEKTDEGDTKRKEPTRAVFKITPSDDRDHPIVASSPNGALVQLRSRVVALYEDHRCFPADRNPFLARSSWFSFGLTGNHFFGVAIPVIAEELEQLPGAATTAISRKYMVNLHRQTRKRRKLYDASASSDMPLIDNDTSDVYKFHHVLPSAQEMEAARKQVEELVAADERARLSTGSIRTDGFQSTRIQVVKSKAHRRLNKDASKETEIPASSSNSTAAGAAGASGGGNTGAGGTKGNVAMDLEHLPIAMQYRELRRRPFDEKLEVRKSKIHGWGLFTKEQFTEGQMIVEYQGEMISQAVADERERYYEEIGIGSCYMFRLDASTIIDATRTGNLARFINHSCDPKAFARVVSVEGNDKKIVIFAKRTIEAGDEVTYDYKFPIEDEAIRCDCSAPNCIGRMN</sequence>
<dbReference type="SMART" id="SM00317">
    <property type="entry name" value="SET"/>
    <property type="match status" value="1"/>
</dbReference>
<dbReference type="SUPFAM" id="SSF47370">
    <property type="entry name" value="Bromodomain"/>
    <property type="match status" value="1"/>
</dbReference>
<feature type="compositionally biased region" description="Basic residues" evidence="17">
    <location>
        <begin position="314"/>
        <end position="329"/>
    </location>
</feature>
<feature type="region of interest" description="Disordered" evidence="17">
    <location>
        <begin position="1608"/>
        <end position="1670"/>
    </location>
</feature>
<dbReference type="GO" id="GO:0016279">
    <property type="term" value="F:protein-lysine N-methyltransferase activity"/>
    <property type="evidence" value="ECO:0007669"/>
    <property type="project" value="UniProtKB-ARBA"/>
</dbReference>
<dbReference type="Pfam" id="PF13771">
    <property type="entry name" value="zf-HC5HC2H"/>
    <property type="match status" value="1"/>
</dbReference>